<dbReference type="Proteomes" id="UP001266357">
    <property type="component" value="Unassembled WGS sequence"/>
</dbReference>
<gene>
    <name evidence="1" type="ORF">RM573_00630</name>
</gene>
<comment type="caution">
    <text evidence="1">The sequence shown here is derived from an EMBL/GenBank/DDBJ whole genome shotgun (WGS) entry which is preliminary data.</text>
</comment>
<reference evidence="1 2" key="1">
    <citation type="submission" date="2023-09" db="EMBL/GenBank/DDBJ databases">
        <authorList>
            <person name="Rey-Velasco X."/>
        </authorList>
    </citation>
    <scope>NUCLEOTIDE SEQUENCE [LARGE SCALE GENOMIC DNA]</scope>
    <source>
        <strain evidence="1 2">W431</strain>
    </source>
</reference>
<dbReference type="EMBL" id="JAVRIF010000001">
    <property type="protein sequence ID" value="MDT0602093.1"/>
    <property type="molecule type" value="Genomic_DNA"/>
</dbReference>
<organism evidence="1 2">
    <name type="scientific">Thalassotalea castellviae</name>
    <dbReference type="NCBI Taxonomy" id="3075612"/>
    <lineage>
        <taxon>Bacteria</taxon>
        <taxon>Pseudomonadati</taxon>
        <taxon>Pseudomonadota</taxon>
        <taxon>Gammaproteobacteria</taxon>
        <taxon>Alteromonadales</taxon>
        <taxon>Colwelliaceae</taxon>
        <taxon>Thalassotalea</taxon>
    </lineage>
</organism>
<accession>A0ABU2ZVY5</accession>
<dbReference type="PROSITE" id="PS51257">
    <property type="entry name" value="PROKAR_LIPOPROTEIN"/>
    <property type="match status" value="1"/>
</dbReference>
<protein>
    <submittedName>
        <fullName evidence="1">Uncharacterized protein</fullName>
    </submittedName>
</protein>
<evidence type="ECO:0000313" key="2">
    <source>
        <dbReference type="Proteomes" id="UP001266357"/>
    </source>
</evidence>
<keyword evidence="2" id="KW-1185">Reference proteome</keyword>
<sequence>MSKSTRGLFFVLIFLLMGCSPKKQSVNYIAPQCLSSQSQCHVYIEQTRFDVLFNVARVTTEQTFNIVVKAKSLEDKFLINGFLEGKEMYMGKIPLFFEKDGQGNFVASTMLGSCAEKKMIWRMWLTISEQDNPDKAQQVFIDFTSYRA</sequence>
<name>A0ABU2ZVY5_9GAMM</name>
<proteinExistence type="predicted"/>
<dbReference type="RefSeq" id="WP_311575704.1">
    <property type="nucleotide sequence ID" value="NZ_JAVRIF010000001.1"/>
</dbReference>
<evidence type="ECO:0000313" key="1">
    <source>
        <dbReference type="EMBL" id="MDT0602093.1"/>
    </source>
</evidence>